<keyword evidence="5" id="KW-0964">Secreted</keyword>
<dbReference type="InterPro" id="IPR015679">
    <property type="entry name" value="PLipase_D_fam"/>
</dbReference>
<dbReference type="Gene3D" id="3.30.870.10">
    <property type="entry name" value="Endonuclease Chain A"/>
    <property type="match status" value="2"/>
</dbReference>
<evidence type="ECO:0000256" key="1">
    <source>
        <dbReference type="ARBA" id="ARBA00000798"/>
    </source>
</evidence>
<evidence type="ECO:0000256" key="3">
    <source>
        <dbReference type="ARBA" id="ARBA00004613"/>
    </source>
</evidence>
<dbReference type="SMART" id="SM00155">
    <property type="entry name" value="PLDc"/>
    <property type="match status" value="2"/>
</dbReference>
<dbReference type="CDD" id="cd09143">
    <property type="entry name" value="PLDc_vPLD1_2_like_bac_2"/>
    <property type="match status" value="1"/>
</dbReference>
<name>A0A074MYM5_9SPHN</name>
<gene>
    <name evidence="12" type="ORF">EH32_05460</name>
</gene>
<comment type="catalytic activity">
    <reaction evidence="1">
        <text>a 1,2-diacyl-sn-glycero-3-phosphocholine + H2O = a 1,2-diacyl-sn-glycero-3-phosphate + choline + H(+)</text>
        <dbReference type="Rhea" id="RHEA:14445"/>
        <dbReference type="ChEBI" id="CHEBI:15354"/>
        <dbReference type="ChEBI" id="CHEBI:15377"/>
        <dbReference type="ChEBI" id="CHEBI:15378"/>
        <dbReference type="ChEBI" id="CHEBI:57643"/>
        <dbReference type="ChEBI" id="CHEBI:58608"/>
        <dbReference type="EC" id="3.1.4.4"/>
    </reaction>
</comment>
<evidence type="ECO:0000256" key="8">
    <source>
        <dbReference type="ARBA" id="ARBA00023098"/>
    </source>
</evidence>
<evidence type="ECO:0000256" key="10">
    <source>
        <dbReference type="SAM" id="Phobius"/>
    </source>
</evidence>
<evidence type="ECO:0000256" key="9">
    <source>
        <dbReference type="ARBA" id="ARBA00029594"/>
    </source>
</evidence>
<organism evidence="12 13">
    <name type="scientific">Erythrobacter litoralis</name>
    <dbReference type="NCBI Taxonomy" id="39960"/>
    <lineage>
        <taxon>Bacteria</taxon>
        <taxon>Pseudomonadati</taxon>
        <taxon>Pseudomonadota</taxon>
        <taxon>Alphaproteobacteria</taxon>
        <taxon>Sphingomonadales</taxon>
        <taxon>Erythrobacteraceae</taxon>
        <taxon>Erythrobacter/Porphyrobacter group</taxon>
        <taxon>Erythrobacter</taxon>
    </lineage>
</organism>
<feature type="domain" description="PLD phosphodiesterase" evidence="11">
    <location>
        <begin position="130"/>
        <end position="157"/>
    </location>
</feature>
<dbReference type="EMBL" id="JMIX01000003">
    <property type="protein sequence ID" value="KEO98554.1"/>
    <property type="molecule type" value="Genomic_DNA"/>
</dbReference>
<keyword evidence="10" id="KW-0812">Transmembrane</keyword>
<keyword evidence="7" id="KW-0378">Hydrolase</keyword>
<keyword evidence="10" id="KW-1133">Transmembrane helix</keyword>
<dbReference type="GO" id="GO:0009395">
    <property type="term" value="P:phospholipid catabolic process"/>
    <property type="evidence" value="ECO:0007669"/>
    <property type="project" value="TreeGrafter"/>
</dbReference>
<dbReference type="GO" id="GO:0005576">
    <property type="term" value="C:extracellular region"/>
    <property type="evidence" value="ECO:0007669"/>
    <property type="project" value="UniProtKB-SubCell"/>
</dbReference>
<dbReference type="Proteomes" id="UP000027866">
    <property type="component" value="Unassembled WGS sequence"/>
</dbReference>
<evidence type="ECO:0000256" key="6">
    <source>
        <dbReference type="ARBA" id="ARBA00022737"/>
    </source>
</evidence>
<dbReference type="AlphaFoldDB" id="A0A074MYM5"/>
<evidence type="ECO:0000259" key="11">
    <source>
        <dbReference type="PROSITE" id="PS50035"/>
    </source>
</evidence>
<keyword evidence="6" id="KW-0677">Repeat</keyword>
<reference evidence="12 13" key="1">
    <citation type="submission" date="2014-04" db="EMBL/GenBank/DDBJ databases">
        <title>A comprehensive comparison of genomes of Erythrobacter spp. Strains.</title>
        <authorList>
            <person name="Zheng Q."/>
        </authorList>
    </citation>
    <scope>NUCLEOTIDE SEQUENCE [LARGE SCALE GENOMIC DNA]</scope>
    <source>
        <strain evidence="12 13">DSM 8509</strain>
    </source>
</reference>
<evidence type="ECO:0000256" key="5">
    <source>
        <dbReference type="ARBA" id="ARBA00022525"/>
    </source>
</evidence>
<dbReference type="SUPFAM" id="SSF56024">
    <property type="entry name" value="Phospholipase D/nuclease"/>
    <property type="match status" value="2"/>
</dbReference>
<keyword evidence="13" id="KW-1185">Reference proteome</keyword>
<dbReference type="CDD" id="cd09140">
    <property type="entry name" value="PLDc_vPLD1_2_like_bac_1"/>
    <property type="match status" value="1"/>
</dbReference>
<dbReference type="Pfam" id="PF13091">
    <property type="entry name" value="PLDc_2"/>
    <property type="match status" value="1"/>
</dbReference>
<feature type="transmembrane region" description="Helical" evidence="10">
    <location>
        <begin position="484"/>
        <end position="500"/>
    </location>
</feature>
<keyword evidence="8" id="KW-0443">Lipid metabolism</keyword>
<protein>
    <recommendedName>
        <fullName evidence="4">Phospholipase D</fullName>
    </recommendedName>
    <alternativeName>
        <fullName evidence="9">Choline phosphatase</fullName>
    </alternativeName>
</protein>
<comment type="function">
    <text evidence="2">Could be a virulence factor.</text>
</comment>
<feature type="domain" description="PLD phosphodiesterase" evidence="11">
    <location>
        <begin position="343"/>
        <end position="370"/>
    </location>
</feature>
<keyword evidence="10" id="KW-0472">Membrane</keyword>
<evidence type="ECO:0000256" key="7">
    <source>
        <dbReference type="ARBA" id="ARBA00022801"/>
    </source>
</evidence>
<sequence>MTGGGRFLVEGETCWRKVRADRVAFIVDAAGYFEAAKQAILEAERCVYLIGWEFDLDIRLRPDLDDPRIPDQLRQFLEFAVKQRPDLEIFILQWGGAMLFNIARQLGSYLSLKASADSRVHFRLDTKHPTGACHHQKIVVIDDRLAFCGGIDMTSGRWDTPDHAGYDCRRSDDGETPMPWHDMTLAIDGEAARALGDLARWRWKVATGHDLPVPDRASGIWPSALEVDLTDAVAGIALSSPEYGGEPAIDQVEKLWCRAIAEAKSRIYIENQFLSSGRIADALKAKLEERDGPEIVIVLPHSAETWLESEAMDTRRTLIVEDLRRADRDGRLGVYYPVNREGKPIYVHAKLLVVDDEFVRVGSSNMASRSFVCDSECDLAFEAADQPGLRSFLAALRTRLLAEHLGVEQDALASEIESCGGRIVPAIDRLRSDEGRSLRMLTTRRLDEAEMALARSRLFDPEDALGPADRLADFAKRLVKRKRVTVTAGLLAAAGLAILLRRK</sequence>
<evidence type="ECO:0000313" key="13">
    <source>
        <dbReference type="Proteomes" id="UP000027866"/>
    </source>
</evidence>
<evidence type="ECO:0000256" key="4">
    <source>
        <dbReference type="ARBA" id="ARBA00018392"/>
    </source>
</evidence>
<dbReference type="PANTHER" id="PTHR18896:SF76">
    <property type="entry name" value="PHOSPHOLIPASE"/>
    <property type="match status" value="1"/>
</dbReference>
<comment type="subcellular location">
    <subcellularLocation>
        <location evidence="3">Secreted</location>
    </subcellularLocation>
</comment>
<dbReference type="PANTHER" id="PTHR18896">
    <property type="entry name" value="PHOSPHOLIPASE D"/>
    <property type="match status" value="1"/>
</dbReference>
<dbReference type="PROSITE" id="PS50035">
    <property type="entry name" value="PLD"/>
    <property type="match status" value="2"/>
</dbReference>
<evidence type="ECO:0000256" key="2">
    <source>
        <dbReference type="ARBA" id="ARBA00003145"/>
    </source>
</evidence>
<dbReference type="InterPro" id="IPR025202">
    <property type="entry name" value="PLD-like_dom"/>
</dbReference>
<accession>A0A074MYM5</accession>
<comment type="caution">
    <text evidence="12">The sequence shown here is derived from an EMBL/GenBank/DDBJ whole genome shotgun (WGS) entry which is preliminary data.</text>
</comment>
<dbReference type="GO" id="GO:0004630">
    <property type="term" value="F:phospholipase D activity"/>
    <property type="evidence" value="ECO:0007669"/>
    <property type="project" value="UniProtKB-EC"/>
</dbReference>
<proteinExistence type="predicted"/>
<evidence type="ECO:0000313" key="12">
    <source>
        <dbReference type="EMBL" id="KEO98554.1"/>
    </source>
</evidence>
<dbReference type="Pfam" id="PF00614">
    <property type="entry name" value="PLDc"/>
    <property type="match status" value="1"/>
</dbReference>
<dbReference type="InterPro" id="IPR001736">
    <property type="entry name" value="PLipase_D/transphosphatidylase"/>
</dbReference>